<name>A0A537M4P7_9BACT</name>
<evidence type="ECO:0000313" key="3">
    <source>
        <dbReference type="EMBL" id="TMJ15251.1"/>
    </source>
</evidence>
<evidence type="ECO:0000313" key="4">
    <source>
        <dbReference type="Proteomes" id="UP000320393"/>
    </source>
</evidence>
<dbReference type="EMBL" id="VBAM01000066">
    <property type="protein sequence ID" value="TMJ15251.1"/>
    <property type="molecule type" value="Genomic_DNA"/>
</dbReference>
<gene>
    <name evidence="3" type="ORF">E6H02_02300</name>
</gene>
<dbReference type="PANTHER" id="PTHR12110">
    <property type="entry name" value="HYDROXYPYRUVATE ISOMERASE"/>
    <property type="match status" value="1"/>
</dbReference>
<comment type="caution">
    <text evidence="3">The sequence shown here is derived from an EMBL/GenBank/DDBJ whole genome shotgun (WGS) entry which is preliminary data.</text>
</comment>
<dbReference type="SUPFAM" id="SSF51658">
    <property type="entry name" value="Xylose isomerase-like"/>
    <property type="match status" value="1"/>
</dbReference>
<dbReference type="Pfam" id="PF01261">
    <property type="entry name" value="AP_endonuc_2"/>
    <property type="match status" value="1"/>
</dbReference>
<protein>
    <submittedName>
        <fullName evidence="3">Sugar phosphate isomerase/epimerase</fullName>
    </submittedName>
</protein>
<dbReference type="Gene3D" id="3.20.20.150">
    <property type="entry name" value="Divalent-metal-dependent TIM barrel enzymes"/>
    <property type="match status" value="1"/>
</dbReference>
<evidence type="ECO:0000256" key="1">
    <source>
        <dbReference type="SAM" id="MobiDB-lite"/>
    </source>
</evidence>
<dbReference type="InterPro" id="IPR036237">
    <property type="entry name" value="Xyl_isomerase-like_sf"/>
</dbReference>
<dbReference type="Proteomes" id="UP000320393">
    <property type="component" value="Unassembled WGS sequence"/>
</dbReference>
<keyword evidence="3" id="KW-0413">Isomerase</keyword>
<dbReference type="InterPro" id="IPR050312">
    <property type="entry name" value="IolE/XylAMocC-like"/>
</dbReference>
<dbReference type="GO" id="GO:0016853">
    <property type="term" value="F:isomerase activity"/>
    <property type="evidence" value="ECO:0007669"/>
    <property type="project" value="UniProtKB-KW"/>
</dbReference>
<dbReference type="PANTHER" id="PTHR12110:SF21">
    <property type="entry name" value="XYLOSE ISOMERASE-LIKE TIM BARREL DOMAIN-CONTAINING PROTEIN"/>
    <property type="match status" value="1"/>
</dbReference>
<organism evidence="3 4">
    <name type="scientific">Candidatus Segetimicrobium genomatis</name>
    <dbReference type="NCBI Taxonomy" id="2569760"/>
    <lineage>
        <taxon>Bacteria</taxon>
        <taxon>Bacillati</taxon>
        <taxon>Candidatus Sysuimicrobiota</taxon>
        <taxon>Candidatus Sysuimicrobiia</taxon>
        <taxon>Candidatus Sysuimicrobiales</taxon>
        <taxon>Candidatus Segetimicrobiaceae</taxon>
        <taxon>Candidatus Segetimicrobium</taxon>
    </lineage>
</organism>
<sequence>MFICLDITVKDPDPARRARRPPKERGRPARNGPPRRSTMPRTQERYELELHCARCRRTTTHSVAIGDRSLSRVMCIACGRAVAVDTLRFMEQYVDSVMRRILAKPFEVTTEFTRSPRQFITSLPSRMFTKPFRVAAELRTTMDIVRLRRRPPPSSIAPTLPAAAGELPPVERRCQVLLSAPLMWAHTPDDLLVAARDLGYDGVEMWAYQLSWEGADAAVLGERAKTMGLALTLHALSWDLNLSSRLDAIRAASLDAVHRSVDQARELGARLVIVHPGRITVPFDDAEAYWPRLVASLQEIADHAAQGGIRVGVEHMEPRQGEYVITADQANRLVRDVDRANIGIVLDVAHIPWGEDEPSFAARLDRIVHVHLSDTDESRIHLPLGQGRRNLVRLLGVLRAYRGAIALEGFSIEAGTELARWNKARFEELWHEAAGIGRVARGGQPAETVD</sequence>
<evidence type="ECO:0000259" key="2">
    <source>
        <dbReference type="Pfam" id="PF01261"/>
    </source>
</evidence>
<feature type="region of interest" description="Disordered" evidence="1">
    <location>
        <begin position="12"/>
        <end position="43"/>
    </location>
</feature>
<dbReference type="AlphaFoldDB" id="A0A537M4P7"/>
<feature type="compositionally biased region" description="Basic and acidic residues" evidence="1">
    <location>
        <begin position="12"/>
        <end position="27"/>
    </location>
</feature>
<reference evidence="3 4" key="1">
    <citation type="journal article" date="2019" name="Nat. Microbiol.">
        <title>Mediterranean grassland soil C-N compound turnover is dependent on rainfall and depth, and is mediated by genomically divergent microorganisms.</title>
        <authorList>
            <person name="Diamond S."/>
            <person name="Andeer P.F."/>
            <person name="Li Z."/>
            <person name="Crits-Christoph A."/>
            <person name="Burstein D."/>
            <person name="Anantharaman K."/>
            <person name="Lane K.R."/>
            <person name="Thomas B.C."/>
            <person name="Pan C."/>
            <person name="Northen T.R."/>
            <person name="Banfield J.F."/>
        </authorList>
    </citation>
    <scope>NUCLEOTIDE SEQUENCE [LARGE SCALE GENOMIC DNA]</scope>
    <source>
        <strain evidence="3">NP_5</strain>
    </source>
</reference>
<accession>A0A537M4P7</accession>
<feature type="domain" description="Xylose isomerase-like TIM barrel" evidence="2">
    <location>
        <begin position="194"/>
        <end position="415"/>
    </location>
</feature>
<dbReference type="InterPro" id="IPR013022">
    <property type="entry name" value="Xyl_isomerase-like_TIM-brl"/>
</dbReference>
<proteinExistence type="predicted"/>